<feature type="region of interest" description="Disordered" evidence="4">
    <location>
        <begin position="385"/>
        <end position="421"/>
    </location>
</feature>
<dbReference type="GO" id="GO:0005634">
    <property type="term" value="C:nucleus"/>
    <property type="evidence" value="ECO:0007669"/>
    <property type="project" value="UniProtKB-UniRule"/>
</dbReference>
<dbReference type="InterPro" id="IPR051356">
    <property type="entry name" value="SOX/SOX-like_TF"/>
</dbReference>
<reference evidence="7" key="1">
    <citation type="submission" date="2014-04" db="EMBL/GenBank/DDBJ databases">
        <title>Evolutionary Origins and Diversification of the Mycorrhizal Mutualists.</title>
        <authorList>
            <consortium name="DOE Joint Genome Institute"/>
            <consortium name="Mycorrhizal Genomics Consortium"/>
            <person name="Kohler A."/>
            <person name="Kuo A."/>
            <person name="Nagy L.G."/>
            <person name="Floudas D."/>
            <person name="Copeland A."/>
            <person name="Barry K.W."/>
            <person name="Cichocki N."/>
            <person name="Veneault-Fourrey C."/>
            <person name="LaButti K."/>
            <person name="Lindquist E.A."/>
            <person name="Lipzen A."/>
            <person name="Lundell T."/>
            <person name="Morin E."/>
            <person name="Murat C."/>
            <person name="Riley R."/>
            <person name="Ohm R."/>
            <person name="Sun H."/>
            <person name="Tunlid A."/>
            <person name="Henrissat B."/>
            <person name="Grigoriev I.V."/>
            <person name="Hibbett D.S."/>
            <person name="Martin F."/>
        </authorList>
    </citation>
    <scope>NUCLEOTIDE SEQUENCE [LARGE SCALE GENOMIC DNA]</scope>
    <source>
        <strain evidence="7">FD-334 SS-4</strain>
    </source>
</reference>
<dbReference type="Proteomes" id="UP000054270">
    <property type="component" value="Unassembled WGS sequence"/>
</dbReference>
<evidence type="ECO:0000313" key="7">
    <source>
        <dbReference type="Proteomes" id="UP000054270"/>
    </source>
</evidence>
<dbReference type="GO" id="GO:0000978">
    <property type="term" value="F:RNA polymerase II cis-regulatory region sequence-specific DNA binding"/>
    <property type="evidence" value="ECO:0007669"/>
    <property type="project" value="TreeGrafter"/>
</dbReference>
<sequence length="421" mass="47474">MQSTSKLILPKPTYKLPDPTKKSHARKQPEGHIRRPRNAFILFRCDFVRQKKIPESVETDHRNISRIVGRIWREMTALEKDPWVKMADEEKANHMRNHPGYRFTRGSPGTRKGKRVEEGIRRQNDDRASLSPNEVSLALERAASCPPGALHVPVVNAEGANVYGNPMKIRDDLERRPSRVPVYQSTPHDLEDASESSLFADVVNQQYYAETLKDPHQLATSLLREESAAKESESAFCGPRMSARRYPIPDMNVPPRWERNSYDVDWQSVQDPDGLHDTSIDKEINHLETSPRSLPAFSDPFYILSTLPTLPTLPRHGPLYYPLERGDGHDNPSAPSDRRESTFFSPRSGTWRLPPPSLPITDGLINEILAENGILDISPVPPYFRKSPHSLGSRDSDGVAAEGIQHFSRSSLANESEPGGF</sequence>
<feature type="compositionally biased region" description="Basic and acidic residues" evidence="4">
    <location>
        <begin position="324"/>
        <end position="341"/>
    </location>
</feature>
<feature type="region of interest" description="Disordered" evidence="4">
    <location>
        <begin position="96"/>
        <end position="115"/>
    </location>
</feature>
<accession>A0A0D2L693</accession>
<keyword evidence="7" id="KW-1185">Reference proteome</keyword>
<evidence type="ECO:0000259" key="5">
    <source>
        <dbReference type="PROSITE" id="PS50118"/>
    </source>
</evidence>
<dbReference type="SMART" id="SM00398">
    <property type="entry name" value="HMG"/>
    <property type="match status" value="1"/>
</dbReference>
<dbReference type="InterPro" id="IPR009071">
    <property type="entry name" value="HMG_box_dom"/>
</dbReference>
<dbReference type="SUPFAM" id="SSF47095">
    <property type="entry name" value="HMG-box"/>
    <property type="match status" value="1"/>
</dbReference>
<gene>
    <name evidence="6" type="ORF">HYPSUDRAFT_202233</name>
</gene>
<proteinExistence type="predicted"/>
<dbReference type="STRING" id="945553.A0A0D2L693"/>
<dbReference type="EMBL" id="KN817550">
    <property type="protein sequence ID" value="KJA22442.1"/>
    <property type="molecule type" value="Genomic_DNA"/>
</dbReference>
<organism evidence="6 7">
    <name type="scientific">Hypholoma sublateritium (strain FD-334 SS-4)</name>
    <dbReference type="NCBI Taxonomy" id="945553"/>
    <lineage>
        <taxon>Eukaryota</taxon>
        <taxon>Fungi</taxon>
        <taxon>Dikarya</taxon>
        <taxon>Basidiomycota</taxon>
        <taxon>Agaricomycotina</taxon>
        <taxon>Agaricomycetes</taxon>
        <taxon>Agaricomycetidae</taxon>
        <taxon>Agaricales</taxon>
        <taxon>Agaricineae</taxon>
        <taxon>Strophariaceae</taxon>
        <taxon>Hypholoma</taxon>
    </lineage>
</organism>
<dbReference type="PANTHER" id="PTHR45789:SF2">
    <property type="entry name" value="FI18025P1"/>
    <property type="match status" value="1"/>
</dbReference>
<evidence type="ECO:0000256" key="4">
    <source>
        <dbReference type="SAM" id="MobiDB-lite"/>
    </source>
</evidence>
<protein>
    <recommendedName>
        <fullName evidence="5">HMG box domain-containing protein</fullName>
    </recommendedName>
</protein>
<evidence type="ECO:0000256" key="2">
    <source>
        <dbReference type="ARBA" id="ARBA00023242"/>
    </source>
</evidence>
<dbReference type="Pfam" id="PF00505">
    <property type="entry name" value="HMG_box"/>
    <property type="match status" value="1"/>
</dbReference>
<dbReference type="OrthoDB" id="6247875at2759"/>
<feature type="DNA-binding region" description="HMG box" evidence="3">
    <location>
        <begin position="33"/>
        <end position="102"/>
    </location>
</feature>
<dbReference type="Gene3D" id="1.10.30.10">
    <property type="entry name" value="High mobility group box domain"/>
    <property type="match status" value="1"/>
</dbReference>
<dbReference type="PANTHER" id="PTHR45789">
    <property type="entry name" value="FI18025P1"/>
    <property type="match status" value="1"/>
</dbReference>
<evidence type="ECO:0000256" key="3">
    <source>
        <dbReference type="PROSITE-ProRule" id="PRU00267"/>
    </source>
</evidence>
<dbReference type="GO" id="GO:0000981">
    <property type="term" value="F:DNA-binding transcription factor activity, RNA polymerase II-specific"/>
    <property type="evidence" value="ECO:0007669"/>
    <property type="project" value="TreeGrafter"/>
</dbReference>
<keyword evidence="2 3" id="KW-0539">Nucleus</keyword>
<feature type="domain" description="HMG box" evidence="5">
    <location>
        <begin position="33"/>
        <end position="102"/>
    </location>
</feature>
<dbReference type="InterPro" id="IPR036910">
    <property type="entry name" value="HMG_box_dom_sf"/>
</dbReference>
<evidence type="ECO:0000256" key="1">
    <source>
        <dbReference type="ARBA" id="ARBA00023125"/>
    </source>
</evidence>
<name>A0A0D2L693_HYPSF</name>
<feature type="region of interest" description="Disordered" evidence="4">
    <location>
        <begin position="323"/>
        <end position="348"/>
    </location>
</feature>
<keyword evidence="1 3" id="KW-0238">DNA-binding</keyword>
<feature type="region of interest" description="Disordered" evidence="4">
    <location>
        <begin position="1"/>
        <end position="33"/>
    </location>
</feature>
<evidence type="ECO:0000313" key="6">
    <source>
        <dbReference type="EMBL" id="KJA22442.1"/>
    </source>
</evidence>
<dbReference type="AlphaFoldDB" id="A0A0D2L693"/>
<dbReference type="PROSITE" id="PS50118">
    <property type="entry name" value="HMG_BOX_2"/>
    <property type="match status" value="1"/>
</dbReference>
<dbReference type="CDD" id="cd01389">
    <property type="entry name" value="HMG-box_ROX1-like"/>
    <property type="match status" value="1"/>
</dbReference>